<dbReference type="Gene3D" id="3.90.1720.10">
    <property type="entry name" value="endopeptidase domain like (from Nostoc punctiforme)"/>
    <property type="match status" value="1"/>
</dbReference>
<evidence type="ECO:0000256" key="3">
    <source>
        <dbReference type="ARBA" id="ARBA00022801"/>
    </source>
</evidence>
<dbReference type="InterPro" id="IPR038765">
    <property type="entry name" value="Papain-like_cys_pep_sf"/>
</dbReference>
<evidence type="ECO:0000256" key="1">
    <source>
        <dbReference type="ARBA" id="ARBA00007074"/>
    </source>
</evidence>
<dbReference type="GO" id="GO:0006508">
    <property type="term" value="P:proteolysis"/>
    <property type="evidence" value="ECO:0007669"/>
    <property type="project" value="UniProtKB-KW"/>
</dbReference>
<dbReference type="InterPro" id="IPR023346">
    <property type="entry name" value="Lysozyme-like_dom_sf"/>
</dbReference>
<dbReference type="InterPro" id="IPR000064">
    <property type="entry name" value="NLP_P60_dom"/>
</dbReference>
<keyword evidence="3" id="KW-0378">Hydrolase</keyword>
<evidence type="ECO:0000313" key="7">
    <source>
        <dbReference type="Proteomes" id="UP000189004"/>
    </source>
</evidence>
<comment type="caution">
    <text evidence="6">The sequence shown here is derived from an EMBL/GenBank/DDBJ whole genome shotgun (WGS) entry which is preliminary data.</text>
</comment>
<comment type="similarity">
    <text evidence="1">Belongs to the peptidase C40 family.</text>
</comment>
<sequence length="359" mass="37648">MGIPEQVDGISDTLLRAYGQAAAATPELAPDCTGMRWSILAGIGQMESLHGTLNGSSIGPAGIASPPIIGPPLNGDGFASIPDTDQGFYDRDTAWDRAVGPMQFIPGTWEAYKIDGNGDGAFDPQNAFDATFTAASYICGTGHTDLSDPATLETRLMAYNQSQAYVDEVMANIAAYDALPVASAAGSFGAGATGAAATAIAWATQHVGSPYVWGGSCLNPQQTLQGARRAPTPADQRNNCDCSSLVQQAYDKAGVTLTRTTWTQFNQTDLQRIEPANGRGSALSEQDLAQLLPGDLLYFFSEGAPGGAPSHVGMYLGGRKMVHAPNSDRDIEIIDMQADRGGYYMGGGALYYGARRVAN</sequence>
<proteinExistence type="inferred from homology"/>
<evidence type="ECO:0000259" key="5">
    <source>
        <dbReference type="PROSITE" id="PS51935"/>
    </source>
</evidence>
<evidence type="ECO:0000256" key="4">
    <source>
        <dbReference type="ARBA" id="ARBA00022807"/>
    </source>
</evidence>
<dbReference type="SUPFAM" id="SSF53955">
    <property type="entry name" value="Lysozyme-like"/>
    <property type="match status" value="1"/>
</dbReference>
<dbReference type="GO" id="GO:0008234">
    <property type="term" value="F:cysteine-type peptidase activity"/>
    <property type="evidence" value="ECO:0007669"/>
    <property type="project" value="UniProtKB-KW"/>
</dbReference>
<keyword evidence="7" id="KW-1185">Reference proteome</keyword>
<protein>
    <recommendedName>
        <fullName evidence="5">NlpC/P60 domain-containing protein</fullName>
    </recommendedName>
</protein>
<dbReference type="PANTHER" id="PTHR47359">
    <property type="entry name" value="PEPTIDOGLYCAN DL-ENDOPEPTIDASE CWLO"/>
    <property type="match status" value="1"/>
</dbReference>
<keyword evidence="2" id="KW-0645">Protease</keyword>
<gene>
    <name evidence="6" type="ORF">NOSIN_00305</name>
</gene>
<dbReference type="Proteomes" id="UP000189004">
    <property type="component" value="Unassembled WGS sequence"/>
</dbReference>
<evidence type="ECO:0000313" key="6">
    <source>
        <dbReference type="EMBL" id="OOC52468.1"/>
    </source>
</evidence>
<evidence type="ECO:0000256" key="2">
    <source>
        <dbReference type="ARBA" id="ARBA00022670"/>
    </source>
</evidence>
<dbReference type="InterPro" id="IPR031304">
    <property type="entry name" value="SLT_2"/>
</dbReference>
<reference evidence="7" key="1">
    <citation type="submission" date="2016-08" db="EMBL/GenBank/DDBJ databases">
        <authorList>
            <person name="Tokovenko B."/>
            <person name="Kalinowski J."/>
        </authorList>
    </citation>
    <scope>NUCLEOTIDE SEQUENCE [LARGE SCALE GENOMIC DNA]</scope>
    <source>
        <strain evidence="7">UTMC102</strain>
    </source>
</reference>
<dbReference type="Pfam" id="PF13406">
    <property type="entry name" value="SLT_2"/>
    <property type="match status" value="1"/>
</dbReference>
<organism evidence="6 7">
    <name type="scientific">Nocardiopsis sinuspersici</name>
    <dbReference type="NCBI Taxonomy" id="501010"/>
    <lineage>
        <taxon>Bacteria</taxon>
        <taxon>Bacillati</taxon>
        <taxon>Actinomycetota</taxon>
        <taxon>Actinomycetes</taxon>
        <taxon>Streptosporangiales</taxon>
        <taxon>Nocardiopsidaceae</taxon>
        <taxon>Nocardiopsis</taxon>
    </lineage>
</organism>
<keyword evidence="4" id="KW-0788">Thiol protease</keyword>
<dbReference type="Pfam" id="PF00877">
    <property type="entry name" value="NLPC_P60"/>
    <property type="match status" value="1"/>
</dbReference>
<dbReference type="Gene3D" id="1.10.530.10">
    <property type="match status" value="1"/>
</dbReference>
<dbReference type="PANTHER" id="PTHR47359:SF3">
    <property type="entry name" value="NLP_P60 DOMAIN-CONTAINING PROTEIN-RELATED"/>
    <property type="match status" value="1"/>
</dbReference>
<dbReference type="PROSITE" id="PS51935">
    <property type="entry name" value="NLPC_P60"/>
    <property type="match status" value="1"/>
</dbReference>
<dbReference type="CDD" id="cd13399">
    <property type="entry name" value="Slt35-like"/>
    <property type="match status" value="1"/>
</dbReference>
<dbReference type="EMBL" id="MCOK01000001">
    <property type="protein sequence ID" value="OOC52468.1"/>
    <property type="molecule type" value="Genomic_DNA"/>
</dbReference>
<feature type="domain" description="NlpC/P60" evidence="5">
    <location>
        <begin position="193"/>
        <end position="358"/>
    </location>
</feature>
<accession>A0A1V3BVM8</accession>
<dbReference type="InterPro" id="IPR051794">
    <property type="entry name" value="PG_Endopeptidase_C40"/>
</dbReference>
<dbReference type="AlphaFoldDB" id="A0A1V3BVM8"/>
<name>A0A1V3BVM8_9ACTN</name>
<dbReference type="SUPFAM" id="SSF54001">
    <property type="entry name" value="Cysteine proteinases"/>
    <property type="match status" value="1"/>
</dbReference>